<dbReference type="Pfam" id="PF00078">
    <property type="entry name" value="RVT_1"/>
    <property type="match status" value="1"/>
</dbReference>
<dbReference type="Proteomes" id="UP001187531">
    <property type="component" value="Unassembled WGS sequence"/>
</dbReference>
<dbReference type="GO" id="GO:0071897">
    <property type="term" value="P:DNA biosynthetic process"/>
    <property type="evidence" value="ECO:0007669"/>
    <property type="project" value="UniProtKB-ARBA"/>
</dbReference>
<dbReference type="CDD" id="cd01650">
    <property type="entry name" value="RT_nLTR_like"/>
    <property type="match status" value="1"/>
</dbReference>
<keyword evidence="3" id="KW-1185">Reference proteome</keyword>
<reference evidence="2" key="1">
    <citation type="submission" date="2023-07" db="EMBL/GenBank/DDBJ databases">
        <title>Chromosome-level genome assembly of Artemia franciscana.</title>
        <authorList>
            <person name="Jo E."/>
        </authorList>
    </citation>
    <scope>NUCLEOTIDE SEQUENCE</scope>
    <source>
        <tissue evidence="2">Whole body</tissue>
    </source>
</reference>
<sequence>MARSLSKPWTDPVKHLITAESVARLLSGLSGSKSDGLDGVTANHIEHGGPYLICLLTLHFNGFLNHCYVPDSLTEVCLVPIPKSNAGDMASLSNYRPIALAAAISKFFEKCLYSLISPQIDSSHYQFGFKEGSSTEFCVFILKSIVQYFWLFSSPVFACFIDAKAASTDESFPVLNGGRQGGILSPLLHNLYLDDLNLLLEQTGVGCFIGGVCFNNLSCADDLVILAPTVAALNHLLSICDEFALANDIVINTAKTQCMAFISWGNTLKHIPMAWLSGESLSFVGSYKYLGFAVAPTMSDELHVKALSRSVCCRANLLIHEIPAEGAVEALTFPEKKL</sequence>
<dbReference type="PROSITE" id="PS50878">
    <property type="entry name" value="RT_POL"/>
    <property type="match status" value="1"/>
</dbReference>
<dbReference type="InterPro" id="IPR000477">
    <property type="entry name" value="RT_dom"/>
</dbReference>
<feature type="domain" description="Reverse transcriptase" evidence="1">
    <location>
        <begin position="62"/>
        <end position="294"/>
    </location>
</feature>
<accession>A0AA88HW54</accession>
<dbReference type="SUPFAM" id="SSF56672">
    <property type="entry name" value="DNA/RNA polymerases"/>
    <property type="match status" value="1"/>
</dbReference>
<dbReference type="EMBL" id="JAVRJZ010000015">
    <property type="protein sequence ID" value="KAK2711977.1"/>
    <property type="molecule type" value="Genomic_DNA"/>
</dbReference>
<protein>
    <recommendedName>
        <fullName evidence="1">Reverse transcriptase domain-containing protein</fullName>
    </recommendedName>
</protein>
<gene>
    <name evidence="2" type="ORF">QYM36_010865</name>
</gene>
<organism evidence="2 3">
    <name type="scientific">Artemia franciscana</name>
    <name type="common">Brine shrimp</name>
    <name type="synonym">Artemia sanfranciscana</name>
    <dbReference type="NCBI Taxonomy" id="6661"/>
    <lineage>
        <taxon>Eukaryota</taxon>
        <taxon>Metazoa</taxon>
        <taxon>Ecdysozoa</taxon>
        <taxon>Arthropoda</taxon>
        <taxon>Crustacea</taxon>
        <taxon>Branchiopoda</taxon>
        <taxon>Anostraca</taxon>
        <taxon>Artemiidae</taxon>
        <taxon>Artemia</taxon>
    </lineage>
</organism>
<dbReference type="PANTHER" id="PTHR19446">
    <property type="entry name" value="REVERSE TRANSCRIPTASES"/>
    <property type="match status" value="1"/>
</dbReference>
<evidence type="ECO:0000313" key="3">
    <source>
        <dbReference type="Proteomes" id="UP001187531"/>
    </source>
</evidence>
<proteinExistence type="predicted"/>
<name>A0AA88HW54_ARTSF</name>
<evidence type="ECO:0000259" key="1">
    <source>
        <dbReference type="PROSITE" id="PS50878"/>
    </source>
</evidence>
<evidence type="ECO:0000313" key="2">
    <source>
        <dbReference type="EMBL" id="KAK2711977.1"/>
    </source>
</evidence>
<comment type="caution">
    <text evidence="2">The sequence shown here is derived from an EMBL/GenBank/DDBJ whole genome shotgun (WGS) entry which is preliminary data.</text>
</comment>
<dbReference type="AlphaFoldDB" id="A0AA88HW54"/>
<dbReference type="InterPro" id="IPR043502">
    <property type="entry name" value="DNA/RNA_pol_sf"/>
</dbReference>